<dbReference type="EMBL" id="BQKY01000003">
    <property type="protein sequence ID" value="GJN88515.1"/>
    <property type="molecule type" value="Genomic_DNA"/>
</dbReference>
<dbReference type="GO" id="GO:0046872">
    <property type="term" value="F:metal ion binding"/>
    <property type="evidence" value="ECO:0007669"/>
    <property type="project" value="UniProtKB-KW"/>
</dbReference>
<organism evidence="4 5">
    <name type="scientific">Rhodotorula paludigena</name>
    <dbReference type="NCBI Taxonomy" id="86838"/>
    <lineage>
        <taxon>Eukaryota</taxon>
        <taxon>Fungi</taxon>
        <taxon>Dikarya</taxon>
        <taxon>Basidiomycota</taxon>
        <taxon>Pucciniomycotina</taxon>
        <taxon>Microbotryomycetes</taxon>
        <taxon>Sporidiobolales</taxon>
        <taxon>Sporidiobolaceae</taxon>
        <taxon>Rhodotorula</taxon>
    </lineage>
</organism>
<name>A0AAV5GFY7_9BASI</name>
<evidence type="ECO:0000313" key="4">
    <source>
        <dbReference type="EMBL" id="GJN88515.1"/>
    </source>
</evidence>
<keyword evidence="2" id="KW-0479">Metal-binding</keyword>
<dbReference type="PANTHER" id="PTHR11820:SF7">
    <property type="entry name" value="ACYLPYRUVASE FAHD1, MITOCHONDRIAL"/>
    <property type="match status" value="1"/>
</dbReference>
<reference evidence="4 5" key="1">
    <citation type="submission" date="2021-12" db="EMBL/GenBank/DDBJ databases">
        <title>High titer production of polyol ester of fatty acids by Rhodotorula paludigena BS15 towards product separation-free biomass refinery.</title>
        <authorList>
            <person name="Mano J."/>
            <person name="Ono H."/>
            <person name="Tanaka T."/>
            <person name="Naito K."/>
            <person name="Sushida H."/>
            <person name="Ike M."/>
            <person name="Tokuyasu K."/>
            <person name="Kitaoka M."/>
        </authorList>
    </citation>
    <scope>NUCLEOTIDE SEQUENCE [LARGE SCALE GENOMIC DNA]</scope>
    <source>
        <strain evidence="4 5">BS15</strain>
    </source>
</reference>
<dbReference type="InterPro" id="IPR036663">
    <property type="entry name" value="Fumarylacetoacetase_C_sf"/>
</dbReference>
<evidence type="ECO:0000256" key="1">
    <source>
        <dbReference type="ARBA" id="ARBA00010211"/>
    </source>
</evidence>
<dbReference type="PANTHER" id="PTHR11820">
    <property type="entry name" value="ACYLPYRUVASE"/>
    <property type="match status" value="1"/>
</dbReference>
<gene>
    <name evidence="4" type="ORF">Rhopal_001481-T1</name>
</gene>
<proteinExistence type="inferred from homology"/>
<feature type="domain" description="Fumarylacetoacetase-like C-terminal" evidence="3">
    <location>
        <begin position="14"/>
        <end position="205"/>
    </location>
</feature>
<dbReference type="Gene3D" id="3.90.850.10">
    <property type="entry name" value="Fumarylacetoacetase-like, C-terminal domain"/>
    <property type="match status" value="1"/>
</dbReference>
<keyword evidence="5" id="KW-1185">Reference proteome</keyword>
<comment type="caution">
    <text evidence="4">The sequence shown here is derived from an EMBL/GenBank/DDBJ whole genome shotgun (WGS) entry which is preliminary data.</text>
</comment>
<protein>
    <recommendedName>
        <fullName evidence="3">Fumarylacetoacetase-like C-terminal domain-containing protein</fullName>
    </recommendedName>
</protein>
<dbReference type="FunFam" id="3.90.850.10:FF:000003">
    <property type="entry name" value="Fumarylacetoacetate hydrolase domain-containing 1"/>
    <property type="match status" value="1"/>
</dbReference>
<comment type="similarity">
    <text evidence="1">Belongs to the FAH family.</text>
</comment>
<sequence>MSSIAAQFATKGKKCVAIGRNYAAHIKELNNATPTEPFFFLKPTSSYALNEDGKVEIPRNVVVHHEVELGVVIGKGGRDIPASQAFEHIAGYTLAIDYTGRNMQDAVKAKGLPWSAAKGFDTFCPVGKFIPKDKVQDPHNLRLWYKINGETKQDDSTGLMLYRIPELIEHVSGIMTLEEGDLLLTGTPQGVGPIAAGDKITAGLETADGSEVLDQLEHVVKAREGGYEFKGK</sequence>
<dbReference type="SUPFAM" id="SSF56529">
    <property type="entry name" value="FAH"/>
    <property type="match status" value="1"/>
</dbReference>
<dbReference type="Pfam" id="PF01557">
    <property type="entry name" value="FAA_hydrolase"/>
    <property type="match status" value="1"/>
</dbReference>
<accession>A0AAV5GFY7</accession>
<dbReference type="Proteomes" id="UP001342314">
    <property type="component" value="Unassembled WGS sequence"/>
</dbReference>
<dbReference type="AlphaFoldDB" id="A0AAV5GFY7"/>
<dbReference type="GO" id="GO:0005739">
    <property type="term" value="C:mitochondrion"/>
    <property type="evidence" value="ECO:0007669"/>
    <property type="project" value="TreeGrafter"/>
</dbReference>
<evidence type="ECO:0000259" key="3">
    <source>
        <dbReference type="Pfam" id="PF01557"/>
    </source>
</evidence>
<dbReference type="GO" id="GO:0018773">
    <property type="term" value="F:acetylpyruvate hydrolase activity"/>
    <property type="evidence" value="ECO:0007669"/>
    <property type="project" value="TreeGrafter"/>
</dbReference>
<evidence type="ECO:0000256" key="2">
    <source>
        <dbReference type="ARBA" id="ARBA00022723"/>
    </source>
</evidence>
<dbReference type="GO" id="GO:0019752">
    <property type="term" value="P:carboxylic acid metabolic process"/>
    <property type="evidence" value="ECO:0007669"/>
    <property type="project" value="UniProtKB-ARBA"/>
</dbReference>
<dbReference type="InterPro" id="IPR011234">
    <property type="entry name" value="Fumarylacetoacetase-like_C"/>
</dbReference>
<evidence type="ECO:0000313" key="5">
    <source>
        <dbReference type="Proteomes" id="UP001342314"/>
    </source>
</evidence>